<dbReference type="Pfam" id="PF02721">
    <property type="entry name" value="DUF223"/>
    <property type="match status" value="1"/>
</dbReference>
<comment type="subcellular location">
    <subcellularLocation>
        <location evidence="1 10">Nucleus</location>
    </subcellularLocation>
</comment>
<dbReference type="OrthoDB" id="1751331at2759"/>
<feature type="domain" description="Replication protein A 70 kDa DNA-binding subunit B/D first OB fold" evidence="12">
    <location>
        <begin position="131"/>
        <end position="235"/>
    </location>
</feature>
<dbReference type="InterPro" id="IPR012340">
    <property type="entry name" value="NA-bd_OB-fold"/>
</dbReference>
<dbReference type="FunFam" id="2.40.50.140:FF:000041">
    <property type="entry name" value="Replication protein A subunit"/>
    <property type="match status" value="1"/>
</dbReference>
<evidence type="ECO:0000256" key="11">
    <source>
        <dbReference type="SAM" id="MobiDB-lite"/>
    </source>
</evidence>
<gene>
    <name evidence="15" type="ORF">OSTQU699_LOCUS7866</name>
</gene>
<dbReference type="GO" id="GO:0006260">
    <property type="term" value="P:DNA replication"/>
    <property type="evidence" value="ECO:0007669"/>
    <property type="project" value="UniProtKB-KW"/>
</dbReference>
<dbReference type="Pfam" id="PF08646">
    <property type="entry name" value="Rep_fac-A_C"/>
    <property type="match status" value="1"/>
</dbReference>
<dbReference type="Gene3D" id="2.40.50.140">
    <property type="entry name" value="Nucleic acid-binding proteins"/>
    <property type="match status" value="4"/>
</dbReference>
<sequence length="580" mass="64063">MASPTRGAVRRLNEGNCCGPVNLQITSLSKSGDGKYAHTCTDGLESICGVLATQLSPLADAGSLICMKSYVANKIEGVMKLIITELEVLSKSWKVEEQLEVKTAVDDPMSGVEESSPPESSGNGDRPALSPIQALNPYSTQWSIRAKVQHKWPKNSFVPRGQSSPVSVFNVELIDDQGTQVEGSFWREMADKYYDNLEEGKVYYFSKFTVKPANKNYATVNNDYSLNFGPRSEVVLCEDQDTTNMKEQLQATRISELPKYLNRKVPVTVMGVVTSVGAIGTVKRKADSSEVVRRDITIVDQSLRSVDVTCWGKLADDNVRAIEALMGQAPVAVVSSCRVTTFSGLALTTLSRSSVSINPDSKEARELKDWYQREGSGQPVVPIGEGLEGVKAGAGSGGSSERRLLRDFHPSSDNLPSPDAKPEYCTTSATVVHINPDQNLYYLANPENNRKVVEQGGRYYCEFDQKYCDRAVQRYVMLMKVSDQSGECFLNAFNDQAEQIIGVPAEEMAKLRTSEPSRFNALLKRAQWQELVVRVCSRARELPQGDVRMRHTVQNLVPLDFAAECRLMLQGIHKRMAAKA</sequence>
<organism evidence="15 16">
    <name type="scientific">Ostreobium quekettii</name>
    <dbReference type="NCBI Taxonomy" id="121088"/>
    <lineage>
        <taxon>Eukaryota</taxon>
        <taxon>Viridiplantae</taxon>
        <taxon>Chlorophyta</taxon>
        <taxon>core chlorophytes</taxon>
        <taxon>Ulvophyceae</taxon>
        <taxon>TCBD clade</taxon>
        <taxon>Bryopsidales</taxon>
        <taxon>Ostreobineae</taxon>
        <taxon>Ostreobiaceae</taxon>
        <taxon>Ostreobium</taxon>
    </lineage>
</organism>
<evidence type="ECO:0000256" key="10">
    <source>
        <dbReference type="RuleBase" id="RU364130"/>
    </source>
</evidence>
<keyword evidence="9 10" id="KW-0539">Nucleus</keyword>
<dbReference type="PANTHER" id="PTHR47165">
    <property type="entry name" value="OS03G0429900 PROTEIN"/>
    <property type="match status" value="1"/>
</dbReference>
<comment type="similarity">
    <text evidence="2 10">Belongs to the replication factor A protein 1 family.</text>
</comment>
<comment type="function">
    <text evidence="10">Component of the replication protein A complex (RPA) required for DNA recombination, repair and replication. The activity of RPA is mediated by single-stranded DNA binding and protein interactions. Probably involved in repair of double-strand DNA breaks (DSBs) induced by genotoxic stresses.</text>
</comment>
<keyword evidence="16" id="KW-1185">Reference proteome</keyword>
<evidence type="ECO:0000256" key="4">
    <source>
        <dbReference type="ARBA" id="ARBA00022723"/>
    </source>
</evidence>
<dbReference type="PANTHER" id="PTHR47165:SF4">
    <property type="entry name" value="OS03G0429900 PROTEIN"/>
    <property type="match status" value="1"/>
</dbReference>
<dbReference type="FunFam" id="2.40.50.140:FF:000064">
    <property type="entry name" value="Replication protein A subunit"/>
    <property type="match status" value="1"/>
</dbReference>
<evidence type="ECO:0000256" key="5">
    <source>
        <dbReference type="ARBA" id="ARBA00022771"/>
    </source>
</evidence>
<dbReference type="GO" id="GO:0003677">
    <property type="term" value="F:DNA binding"/>
    <property type="evidence" value="ECO:0007669"/>
    <property type="project" value="UniProtKB-KW"/>
</dbReference>
<dbReference type="GO" id="GO:0006310">
    <property type="term" value="P:DNA recombination"/>
    <property type="evidence" value="ECO:0007669"/>
    <property type="project" value="UniProtKB-KW"/>
</dbReference>
<keyword evidence="7 10" id="KW-0238">DNA-binding</keyword>
<keyword evidence="4 10" id="KW-0479">Metal-binding</keyword>
<protein>
    <recommendedName>
        <fullName evidence="10">Replication protein A subunit</fullName>
    </recommendedName>
</protein>
<dbReference type="Proteomes" id="UP000708148">
    <property type="component" value="Unassembled WGS sequence"/>
</dbReference>
<feature type="domain" description="Replication protein A OB" evidence="14">
    <location>
        <begin position="264"/>
        <end position="358"/>
    </location>
</feature>
<evidence type="ECO:0000259" key="12">
    <source>
        <dbReference type="Pfam" id="PF02721"/>
    </source>
</evidence>
<dbReference type="GO" id="GO:0008270">
    <property type="term" value="F:zinc ion binding"/>
    <property type="evidence" value="ECO:0007669"/>
    <property type="project" value="UniProtKB-KW"/>
</dbReference>
<evidence type="ECO:0000256" key="9">
    <source>
        <dbReference type="ARBA" id="ARBA00023242"/>
    </source>
</evidence>
<comment type="caution">
    <text evidence="15">The sequence shown here is derived from an EMBL/GenBank/DDBJ whole genome shotgun (WGS) entry which is preliminary data.</text>
</comment>
<feature type="domain" description="Replication factor A C-terminal" evidence="13">
    <location>
        <begin position="424"/>
        <end position="567"/>
    </location>
</feature>
<feature type="region of interest" description="Disordered" evidence="11">
    <location>
        <begin position="391"/>
        <end position="421"/>
    </location>
</feature>
<dbReference type="InterPro" id="IPR047192">
    <property type="entry name" value="Euk_RPA1_DBD_C"/>
</dbReference>
<feature type="region of interest" description="Disordered" evidence="11">
    <location>
        <begin position="104"/>
        <end position="130"/>
    </location>
</feature>
<proteinExistence type="inferred from homology"/>
<evidence type="ECO:0000313" key="15">
    <source>
        <dbReference type="EMBL" id="CAD7702509.1"/>
    </source>
</evidence>
<dbReference type="AlphaFoldDB" id="A0A8S1J957"/>
<comment type="subunit">
    <text evidence="10">Heterotrimer of RPA1, RPA2 and RPA3 (canonical replication protein A complex).</text>
</comment>
<dbReference type="GO" id="GO:0006281">
    <property type="term" value="P:DNA repair"/>
    <property type="evidence" value="ECO:0007669"/>
    <property type="project" value="InterPro"/>
</dbReference>
<evidence type="ECO:0000313" key="16">
    <source>
        <dbReference type="Proteomes" id="UP000708148"/>
    </source>
</evidence>
<evidence type="ECO:0000256" key="7">
    <source>
        <dbReference type="ARBA" id="ARBA00023125"/>
    </source>
</evidence>
<dbReference type="CDD" id="cd04476">
    <property type="entry name" value="RPA1_DBD_C"/>
    <property type="match status" value="1"/>
</dbReference>
<evidence type="ECO:0000259" key="13">
    <source>
        <dbReference type="Pfam" id="PF08646"/>
    </source>
</evidence>
<keyword evidence="6 10" id="KW-0862">Zinc</keyword>
<keyword evidence="8" id="KW-0233">DNA recombination</keyword>
<evidence type="ECO:0000256" key="8">
    <source>
        <dbReference type="ARBA" id="ARBA00023172"/>
    </source>
</evidence>
<dbReference type="NCBIfam" id="TIGR00617">
    <property type="entry name" value="rpa1"/>
    <property type="match status" value="1"/>
</dbReference>
<evidence type="ECO:0000259" key="14">
    <source>
        <dbReference type="Pfam" id="PF16900"/>
    </source>
</evidence>
<keyword evidence="5 10" id="KW-0863">Zinc-finger</keyword>
<feature type="compositionally biased region" description="Low complexity" evidence="11">
    <location>
        <begin position="108"/>
        <end position="124"/>
    </location>
</feature>
<dbReference type="EMBL" id="CAJHUC010001853">
    <property type="protein sequence ID" value="CAD7702509.1"/>
    <property type="molecule type" value="Genomic_DNA"/>
</dbReference>
<evidence type="ECO:0000256" key="2">
    <source>
        <dbReference type="ARBA" id="ARBA00005690"/>
    </source>
</evidence>
<dbReference type="Pfam" id="PF16900">
    <property type="entry name" value="REPA_OB_2"/>
    <property type="match status" value="1"/>
</dbReference>
<dbReference type="CDD" id="cd04475">
    <property type="entry name" value="RPA1_DBD_B"/>
    <property type="match status" value="1"/>
</dbReference>
<dbReference type="InterPro" id="IPR003871">
    <property type="entry name" value="RFA1B/D_OB_1st"/>
</dbReference>
<dbReference type="SUPFAM" id="SSF50249">
    <property type="entry name" value="Nucleic acid-binding proteins"/>
    <property type="match status" value="3"/>
</dbReference>
<accession>A0A8S1J957</accession>
<dbReference type="CDD" id="cd04474">
    <property type="entry name" value="RPA1_DBD_A"/>
    <property type="match status" value="1"/>
</dbReference>
<reference evidence="15" key="1">
    <citation type="submission" date="2020-12" db="EMBL/GenBank/DDBJ databases">
        <authorList>
            <person name="Iha C."/>
        </authorList>
    </citation>
    <scope>NUCLEOTIDE SEQUENCE</scope>
</reference>
<evidence type="ECO:0000256" key="1">
    <source>
        <dbReference type="ARBA" id="ARBA00004123"/>
    </source>
</evidence>
<dbReference type="InterPro" id="IPR004591">
    <property type="entry name" value="Rfa1"/>
</dbReference>
<evidence type="ECO:0000256" key="6">
    <source>
        <dbReference type="ARBA" id="ARBA00022833"/>
    </source>
</evidence>
<dbReference type="InterPro" id="IPR031657">
    <property type="entry name" value="REPA_OB_2"/>
</dbReference>
<feature type="compositionally biased region" description="Basic and acidic residues" evidence="11">
    <location>
        <begin position="400"/>
        <end position="410"/>
    </location>
</feature>
<dbReference type="InterPro" id="IPR013955">
    <property type="entry name" value="Rep_factor-A_C"/>
</dbReference>
<evidence type="ECO:0000256" key="3">
    <source>
        <dbReference type="ARBA" id="ARBA00022705"/>
    </source>
</evidence>
<name>A0A8S1J957_9CHLO</name>
<keyword evidence="3 10" id="KW-0235">DNA replication</keyword>
<dbReference type="GO" id="GO:0005634">
    <property type="term" value="C:nucleus"/>
    <property type="evidence" value="ECO:0007669"/>
    <property type="project" value="UniProtKB-SubCell"/>
</dbReference>